<dbReference type="GO" id="GO:0003729">
    <property type="term" value="F:mRNA binding"/>
    <property type="evidence" value="ECO:0007669"/>
    <property type="project" value="InterPro"/>
</dbReference>
<evidence type="ECO:0000313" key="5">
    <source>
        <dbReference type="EMBL" id="CAD7084956.1"/>
    </source>
</evidence>
<dbReference type="InterPro" id="IPR029344">
    <property type="entry name" value="SLBP_RNA_bind"/>
</dbReference>
<feature type="compositionally biased region" description="Polar residues" evidence="3">
    <location>
        <begin position="102"/>
        <end position="116"/>
    </location>
</feature>
<protein>
    <recommendedName>
        <fullName evidence="4">Histone RNA hairpin-binding protein RNA-binding domain-containing protein</fullName>
    </recommendedName>
</protein>
<evidence type="ECO:0000313" key="6">
    <source>
        <dbReference type="Proteomes" id="UP000594454"/>
    </source>
</evidence>
<organism evidence="5 6">
    <name type="scientific">Hermetia illucens</name>
    <name type="common">Black soldier fly</name>
    <dbReference type="NCBI Taxonomy" id="343691"/>
    <lineage>
        <taxon>Eukaryota</taxon>
        <taxon>Metazoa</taxon>
        <taxon>Ecdysozoa</taxon>
        <taxon>Arthropoda</taxon>
        <taxon>Hexapoda</taxon>
        <taxon>Insecta</taxon>
        <taxon>Pterygota</taxon>
        <taxon>Neoptera</taxon>
        <taxon>Endopterygota</taxon>
        <taxon>Diptera</taxon>
        <taxon>Brachycera</taxon>
        <taxon>Stratiomyomorpha</taxon>
        <taxon>Stratiomyidae</taxon>
        <taxon>Hermetiinae</taxon>
        <taxon>Hermetia</taxon>
    </lineage>
</organism>
<reference evidence="5 6" key="1">
    <citation type="submission" date="2020-11" db="EMBL/GenBank/DDBJ databases">
        <authorList>
            <person name="Wallbank WR R."/>
            <person name="Pardo Diaz C."/>
            <person name="Kozak K."/>
            <person name="Martin S."/>
            <person name="Jiggins C."/>
            <person name="Moest M."/>
            <person name="Warren A I."/>
            <person name="Generalovic N T."/>
            <person name="Byers J.R.P. K."/>
            <person name="Montejo-Kovacevich G."/>
            <person name="Yen C E."/>
        </authorList>
    </citation>
    <scope>NUCLEOTIDE SEQUENCE [LARGE SCALE GENOMIC DNA]</scope>
</reference>
<dbReference type="GO" id="GO:0005737">
    <property type="term" value="C:cytoplasm"/>
    <property type="evidence" value="ECO:0007669"/>
    <property type="project" value="TreeGrafter"/>
</dbReference>
<dbReference type="InterPro" id="IPR026502">
    <property type="entry name" value="SLBP1/SLBP2"/>
</dbReference>
<dbReference type="Pfam" id="PF15247">
    <property type="entry name" value="SLBP_RNA_bind"/>
    <property type="match status" value="1"/>
</dbReference>
<evidence type="ECO:0000256" key="2">
    <source>
        <dbReference type="ARBA" id="ARBA00022884"/>
    </source>
</evidence>
<evidence type="ECO:0000256" key="3">
    <source>
        <dbReference type="SAM" id="MobiDB-lite"/>
    </source>
</evidence>
<dbReference type="FunFam" id="1.10.8.1120:FF:000001">
    <property type="entry name" value="Histone RNA hairpin-binding protein-like"/>
    <property type="match status" value="1"/>
</dbReference>
<keyword evidence="6" id="KW-1185">Reference proteome</keyword>
<dbReference type="AlphaFoldDB" id="A0A7R8UQA2"/>
<dbReference type="GO" id="GO:0071207">
    <property type="term" value="F:histone pre-mRNA stem-loop binding"/>
    <property type="evidence" value="ECO:0007669"/>
    <property type="project" value="TreeGrafter"/>
</dbReference>
<feature type="region of interest" description="Disordered" evidence="3">
    <location>
        <begin position="292"/>
        <end position="320"/>
    </location>
</feature>
<dbReference type="InterPro" id="IPR038294">
    <property type="entry name" value="SLBP_RNA_bind_sf"/>
</dbReference>
<dbReference type="EMBL" id="LR899011">
    <property type="protein sequence ID" value="CAD7084956.1"/>
    <property type="molecule type" value="Genomic_DNA"/>
</dbReference>
<accession>A0A7R8UQA2</accession>
<gene>
    <name evidence="5" type="ORF">HERILL_LOCUS7826</name>
</gene>
<dbReference type="GO" id="GO:0071204">
    <property type="term" value="C:histone pre-mRNA 3'end processing complex"/>
    <property type="evidence" value="ECO:0007669"/>
    <property type="project" value="TreeGrafter"/>
</dbReference>
<feature type="region of interest" description="Disordered" evidence="3">
    <location>
        <begin position="97"/>
        <end position="116"/>
    </location>
</feature>
<evidence type="ECO:0000259" key="4">
    <source>
        <dbReference type="Pfam" id="PF15247"/>
    </source>
</evidence>
<feature type="compositionally biased region" description="Low complexity" evidence="3">
    <location>
        <begin position="167"/>
        <end position="183"/>
    </location>
</feature>
<dbReference type="InParanoid" id="A0A7R8UQA2"/>
<sequence length="320" mass="36581">MTSAPNFAFNRPLETRVNCTVRTFLDFIPSGHELERSREGTNSWSYMSIEDTKMSVDDIAYEYHTTSNAFIWKDMDDKEDDFESIKREIDITVKKEVEDPETTQSSARGSIQLPTRTIKTEIKTEVKREPTDDRDLEIDFIDSANEAKFERLVKEEKIKTPYKRRYSANSSNSNSRSSSPNSSPEKRESLLHKKSRLDSIGNISEKSNSSGSSHHTKERETDPGTLARRQKQIDYGKNTLAYDRYLQEVPKDKRTKDHPRTPNKYKKYSRRAWDGLIKVWKKQLHFWESSADAAADGGAGGSSDERSTGGATGSSNERLN</sequence>
<dbReference type="GO" id="GO:0007076">
    <property type="term" value="P:mitotic chromosome condensation"/>
    <property type="evidence" value="ECO:0007669"/>
    <property type="project" value="UniProtKB-ARBA"/>
</dbReference>
<dbReference type="OrthoDB" id="265795at2759"/>
<proteinExistence type="inferred from homology"/>
<feature type="compositionally biased region" description="Low complexity" evidence="3">
    <location>
        <begin position="199"/>
        <end position="213"/>
    </location>
</feature>
<dbReference type="Gene3D" id="1.10.8.1120">
    <property type="entry name" value="Histone RNA hairpin-binding protein RNA-binding domain"/>
    <property type="match status" value="1"/>
</dbReference>
<dbReference type="GO" id="GO:0051028">
    <property type="term" value="P:mRNA transport"/>
    <property type="evidence" value="ECO:0007669"/>
    <property type="project" value="TreeGrafter"/>
</dbReference>
<dbReference type="Proteomes" id="UP000594454">
    <property type="component" value="Chromosome 3"/>
</dbReference>
<feature type="compositionally biased region" description="Basic and acidic residues" evidence="3">
    <location>
        <begin position="245"/>
        <end position="260"/>
    </location>
</feature>
<comment type="similarity">
    <text evidence="1">Belongs to the SLBP family.</text>
</comment>
<name>A0A7R8UQA2_HERIL</name>
<dbReference type="PANTHER" id="PTHR17408:SF0">
    <property type="entry name" value="HISTONE RNA HAIRPIN-BINDING PROTEIN"/>
    <property type="match status" value="1"/>
</dbReference>
<keyword evidence="2" id="KW-0694">RNA-binding</keyword>
<dbReference type="FunCoup" id="A0A7R8UQA2">
    <property type="interactions" value="1878"/>
</dbReference>
<dbReference type="PANTHER" id="PTHR17408">
    <property type="entry name" value="HISTONE RNA HAIRPIN-BINDING PROTEIN"/>
    <property type="match status" value="1"/>
</dbReference>
<feature type="domain" description="Histone RNA hairpin-binding protein RNA-binding" evidence="4">
    <location>
        <begin position="222"/>
        <end position="288"/>
    </location>
</feature>
<feature type="region of interest" description="Disordered" evidence="3">
    <location>
        <begin position="163"/>
        <end position="268"/>
    </location>
</feature>
<evidence type="ECO:0000256" key="1">
    <source>
        <dbReference type="ARBA" id="ARBA00006151"/>
    </source>
</evidence>
<dbReference type="GO" id="GO:0006398">
    <property type="term" value="P:mRNA 3'-end processing by stem-loop binding and cleavage"/>
    <property type="evidence" value="ECO:0007669"/>
    <property type="project" value="TreeGrafter"/>
</dbReference>